<protein>
    <submittedName>
        <fullName evidence="1">Uncharacterized protein</fullName>
    </submittedName>
</protein>
<dbReference type="AlphaFoldDB" id="A0A6V6Z3T6"/>
<dbReference type="Proteomes" id="UP000530060">
    <property type="component" value="Unassembled WGS sequence"/>
</dbReference>
<accession>A0A6V6Z3T6</accession>
<gene>
    <name evidence="1" type="ORF">FLAT13_03316</name>
</gene>
<organism evidence="1 2">
    <name type="scientific">Flavobacterium salmonis</name>
    <dbReference type="NCBI Taxonomy" id="2654844"/>
    <lineage>
        <taxon>Bacteria</taxon>
        <taxon>Pseudomonadati</taxon>
        <taxon>Bacteroidota</taxon>
        <taxon>Flavobacteriia</taxon>
        <taxon>Flavobacteriales</taxon>
        <taxon>Flavobacteriaceae</taxon>
        <taxon>Flavobacterium</taxon>
    </lineage>
</organism>
<dbReference type="EMBL" id="CAIJDP010000078">
    <property type="protein sequence ID" value="CAD0006413.1"/>
    <property type="molecule type" value="Genomic_DNA"/>
</dbReference>
<keyword evidence="2" id="KW-1185">Reference proteome</keyword>
<reference evidence="1 2" key="1">
    <citation type="submission" date="2020-06" db="EMBL/GenBank/DDBJ databases">
        <authorList>
            <person name="Criscuolo A."/>
        </authorList>
    </citation>
    <scope>NUCLEOTIDE SEQUENCE [LARGE SCALE GENOMIC DNA]</scope>
    <source>
        <strain evidence="2">CIP 111411</strain>
    </source>
</reference>
<sequence>MSFHILFLVLFISCNNSELRSKNIKSGFLYDAGIYNIPGKNRNILIKELKDGSKIFAIRDRNNKILFQQSLNETFSANHYWLLYIDKDTNVWYYNSDYISHQAILFNKKTQKYEMKDFCTSKLHLPSEFKKEIETNTSKVCEF</sequence>
<proteinExistence type="predicted"/>
<evidence type="ECO:0000313" key="1">
    <source>
        <dbReference type="EMBL" id="CAD0006413.1"/>
    </source>
</evidence>
<evidence type="ECO:0000313" key="2">
    <source>
        <dbReference type="Proteomes" id="UP000530060"/>
    </source>
</evidence>
<name>A0A6V6Z3T6_9FLAO</name>
<dbReference type="RefSeq" id="WP_219634120.1">
    <property type="nucleotide sequence ID" value="NZ_CAIJDP010000078.1"/>
</dbReference>
<comment type="caution">
    <text evidence="1">The sequence shown here is derived from an EMBL/GenBank/DDBJ whole genome shotgun (WGS) entry which is preliminary data.</text>
</comment>